<dbReference type="SUPFAM" id="SSF51182">
    <property type="entry name" value="RmlC-like cupins"/>
    <property type="match status" value="1"/>
</dbReference>
<dbReference type="RefSeq" id="WP_326123517.1">
    <property type="nucleotide sequence ID" value="NZ_JARSFG010000015.1"/>
</dbReference>
<feature type="domain" description="Cupin type-2" evidence="1">
    <location>
        <begin position="32"/>
        <end position="95"/>
    </location>
</feature>
<protein>
    <submittedName>
        <fullName evidence="2">Cupin domain-containing protein</fullName>
    </submittedName>
</protein>
<keyword evidence="3" id="KW-1185">Reference proteome</keyword>
<dbReference type="InterPro" id="IPR011051">
    <property type="entry name" value="RmlC_Cupin_sf"/>
</dbReference>
<evidence type="ECO:0000259" key="1">
    <source>
        <dbReference type="Pfam" id="PF07883"/>
    </source>
</evidence>
<dbReference type="Proteomes" id="UP001344888">
    <property type="component" value="Unassembled WGS sequence"/>
</dbReference>
<dbReference type="EMBL" id="JARSFG010000015">
    <property type="protein sequence ID" value="MEC1179024.1"/>
    <property type="molecule type" value="Genomic_DNA"/>
</dbReference>
<organism evidence="2 3">
    <name type="scientific">Metasolibacillus meyeri</name>
    <dbReference type="NCBI Taxonomy" id="1071052"/>
    <lineage>
        <taxon>Bacteria</taxon>
        <taxon>Bacillati</taxon>
        <taxon>Bacillota</taxon>
        <taxon>Bacilli</taxon>
        <taxon>Bacillales</taxon>
        <taxon>Caryophanaceae</taxon>
        <taxon>Metasolibacillus</taxon>
    </lineage>
</organism>
<proteinExistence type="predicted"/>
<name>A0AAW9NTC9_9BACL</name>
<dbReference type="InterPro" id="IPR014710">
    <property type="entry name" value="RmlC-like_jellyroll"/>
</dbReference>
<sequence length="97" mass="10879">MQKLEVANVLAEQSKKMGKVFSHDKFDVLNIQLKQGEAIPEHSVNNVAVIIVRKGTVHFDVEGKEVMLTDEDVLIMEPLEMHSLKAITDVDIVVLKL</sequence>
<dbReference type="InterPro" id="IPR013096">
    <property type="entry name" value="Cupin_2"/>
</dbReference>
<evidence type="ECO:0000313" key="2">
    <source>
        <dbReference type="EMBL" id="MEC1179024.1"/>
    </source>
</evidence>
<accession>A0AAW9NTC9</accession>
<dbReference type="Pfam" id="PF07883">
    <property type="entry name" value="Cupin_2"/>
    <property type="match status" value="1"/>
</dbReference>
<dbReference type="Gene3D" id="2.60.120.10">
    <property type="entry name" value="Jelly Rolls"/>
    <property type="match status" value="1"/>
</dbReference>
<dbReference type="AlphaFoldDB" id="A0AAW9NTC9"/>
<comment type="caution">
    <text evidence="2">The sequence shown here is derived from an EMBL/GenBank/DDBJ whole genome shotgun (WGS) entry which is preliminary data.</text>
</comment>
<evidence type="ECO:0000313" key="3">
    <source>
        <dbReference type="Proteomes" id="UP001344888"/>
    </source>
</evidence>
<gene>
    <name evidence="2" type="ORF">P9B03_11065</name>
</gene>
<reference evidence="2 3" key="1">
    <citation type="submission" date="2023-03" db="EMBL/GenBank/DDBJ databases">
        <title>Bacillus Genome Sequencing.</title>
        <authorList>
            <person name="Dunlap C."/>
        </authorList>
    </citation>
    <scope>NUCLEOTIDE SEQUENCE [LARGE SCALE GENOMIC DNA]</scope>
    <source>
        <strain evidence="2 3">B-59205</strain>
    </source>
</reference>